<dbReference type="PANTHER" id="PTHR21013:SF10">
    <property type="entry name" value="ATP SYNTHASE MITOCHONDRIAL F1 COMPLEX ASSEMBLY FACTOR 2"/>
    <property type="match status" value="1"/>
</dbReference>
<dbReference type="InterPro" id="IPR042272">
    <property type="entry name" value="ATP12_ATP_synth-F1-assembly_N"/>
</dbReference>
<reference evidence="5 6" key="1">
    <citation type="journal article" date="2019" name="Int. J. Syst. Evol. Microbiol.">
        <title>The Global Catalogue of Microorganisms (GCM) 10K type strain sequencing project: providing services to taxonomists for standard genome sequencing and annotation.</title>
        <authorList>
            <consortium name="The Broad Institute Genomics Platform"/>
            <consortium name="The Broad Institute Genome Sequencing Center for Infectious Disease"/>
            <person name="Wu L."/>
            <person name="Ma J."/>
        </authorList>
    </citation>
    <scope>NUCLEOTIDE SEQUENCE [LARGE SCALE GENOMIC DNA]</scope>
    <source>
        <strain evidence="5 6">JCM 15089</strain>
    </source>
</reference>
<proteinExistence type="inferred from homology"/>
<keyword evidence="3" id="KW-0143">Chaperone</keyword>
<comment type="caution">
    <text evidence="5">The sequence shown here is derived from an EMBL/GenBank/DDBJ whole genome shotgun (WGS) entry which is preliminary data.</text>
</comment>
<dbReference type="Pfam" id="PF07542">
    <property type="entry name" value="ATP12"/>
    <property type="match status" value="1"/>
</dbReference>
<evidence type="ECO:0000256" key="3">
    <source>
        <dbReference type="ARBA" id="ARBA00023186"/>
    </source>
</evidence>
<dbReference type="SUPFAM" id="SSF160909">
    <property type="entry name" value="ATP12-like"/>
    <property type="match status" value="1"/>
</dbReference>
<dbReference type="InterPro" id="IPR023335">
    <property type="entry name" value="ATP12_ortho_dom_sf"/>
</dbReference>
<protein>
    <submittedName>
        <fullName evidence="5">ATPase</fullName>
    </submittedName>
</protein>
<keyword evidence="4" id="KW-0812">Transmembrane</keyword>
<dbReference type="InterPro" id="IPR011419">
    <property type="entry name" value="ATP12_ATP_synth-F1-assembly"/>
</dbReference>
<evidence type="ECO:0000313" key="5">
    <source>
        <dbReference type="EMBL" id="GAA0557333.1"/>
    </source>
</evidence>
<dbReference type="Gene3D" id="3.30.2180.10">
    <property type="entry name" value="ATP12-like"/>
    <property type="match status" value="1"/>
</dbReference>
<dbReference type="RefSeq" id="WP_166930600.1">
    <property type="nucleotide sequence ID" value="NZ_BAAADD010000001.1"/>
</dbReference>
<keyword evidence="4" id="KW-1133">Transmembrane helix</keyword>
<evidence type="ECO:0000256" key="1">
    <source>
        <dbReference type="ARBA" id="ARBA00008231"/>
    </source>
</evidence>
<organism evidence="5 6">
    <name type="scientific">Rhizomicrobium electricum</name>
    <dbReference type="NCBI Taxonomy" id="480070"/>
    <lineage>
        <taxon>Bacteria</taxon>
        <taxon>Pseudomonadati</taxon>
        <taxon>Pseudomonadota</taxon>
        <taxon>Alphaproteobacteria</taxon>
        <taxon>Micropepsales</taxon>
        <taxon>Micropepsaceae</taxon>
        <taxon>Rhizomicrobium</taxon>
    </lineage>
</organism>
<name>A0ABN1E256_9PROT</name>
<dbReference type="EMBL" id="BAAADD010000001">
    <property type="protein sequence ID" value="GAA0557333.1"/>
    <property type="molecule type" value="Genomic_DNA"/>
</dbReference>
<keyword evidence="4" id="KW-0472">Membrane</keyword>
<accession>A0ABN1E256</accession>
<dbReference type="Gene3D" id="1.10.3580.10">
    <property type="entry name" value="ATP12 ATPase"/>
    <property type="match status" value="1"/>
</dbReference>
<dbReference type="Proteomes" id="UP001499951">
    <property type="component" value="Unassembled WGS sequence"/>
</dbReference>
<feature type="transmembrane region" description="Helical" evidence="4">
    <location>
        <begin position="153"/>
        <end position="175"/>
    </location>
</feature>
<evidence type="ECO:0000256" key="2">
    <source>
        <dbReference type="ARBA" id="ARBA00022946"/>
    </source>
</evidence>
<sequence>MKRFYKEVSVSAAPFRILLDGRPVKTPARAPLELPTLAFAEAIAEEWREQGDEIAPDAMVLTKLANTALDRVAPMREGVIGQVMGFLNDLLCYRAEHPAELVTMQSAEWDPLLDWAAERYGVRLRTRPGIVHFAQSDEAVAAFRRAVEAYDPFALTALATVAPILGSLVLALALAEGRLDAEAAFSLSQLDERFQVERWGRDTEAEKRAAGLLDAVKVAESFLRLSKQ</sequence>
<keyword evidence="2" id="KW-0809">Transit peptide</keyword>
<evidence type="ECO:0000256" key="4">
    <source>
        <dbReference type="SAM" id="Phobius"/>
    </source>
</evidence>
<comment type="similarity">
    <text evidence="1">Belongs to the ATP12 family.</text>
</comment>
<gene>
    <name evidence="5" type="ORF">GCM10008942_02250</name>
</gene>
<keyword evidence="6" id="KW-1185">Reference proteome</keyword>
<dbReference type="PANTHER" id="PTHR21013">
    <property type="entry name" value="ATP SYNTHASE MITOCHONDRIAL F1 COMPLEX ASSEMBLY FACTOR 2/ATP12 PROTEIN, MITOCHONDRIAL PRECURSOR"/>
    <property type="match status" value="1"/>
</dbReference>
<evidence type="ECO:0000313" key="6">
    <source>
        <dbReference type="Proteomes" id="UP001499951"/>
    </source>
</evidence>